<name>A0ABQ0UED8_PSEAF</name>
<dbReference type="Pfam" id="PF00294">
    <property type="entry name" value="PfkB"/>
    <property type="match status" value="1"/>
</dbReference>
<accession>A0ABQ0UED8</accession>
<proteinExistence type="inferred from homology"/>
<sequence>MSTLLAIGECMVELVPQGISECKQSFAGDTYNALVYAKRFAQQLNCELFTAVGEDVLSVNMLKKWQQEGISAQQVIKTATHNVGIYAISTDQQGERGFDYWRNQSAAKHMMQLFAAKPFDLGLGANDWVFFSGISLAILDDESKQALLDLLASLKRQGCTIAFDPNYRARMWQSKEHAIDWLERAYQISDLVLPGLDDHHTLFGHTDIGEIVQYCQQFAVNEVIVKAGDKGMQVFCENSLTAQCSFNPAPQQVDSTAAGDSFAGTYLAARMTLHEPQTALHMADKVASHVVQHQGAILPFEVYQALKLNSAK</sequence>
<dbReference type="PANTHER" id="PTHR43085:SF15">
    <property type="entry name" value="2-DEHYDRO-3-DEOXYGLUCONOKINASE"/>
    <property type="match status" value="1"/>
</dbReference>
<organism evidence="5 6">
    <name type="scientific">Pseudoalteromonas atlantica</name>
    <name type="common">Alteromonas atlantica</name>
    <dbReference type="NCBI Taxonomy" id="288"/>
    <lineage>
        <taxon>Bacteria</taxon>
        <taxon>Pseudomonadati</taxon>
        <taxon>Pseudomonadota</taxon>
        <taxon>Gammaproteobacteria</taxon>
        <taxon>Alteromonadales</taxon>
        <taxon>Pseudoalteromonadaceae</taxon>
        <taxon>Pseudoalteromonas</taxon>
    </lineage>
</organism>
<dbReference type="CDD" id="cd01166">
    <property type="entry name" value="KdgK"/>
    <property type="match status" value="1"/>
</dbReference>
<evidence type="ECO:0000259" key="4">
    <source>
        <dbReference type="Pfam" id="PF00294"/>
    </source>
</evidence>
<keyword evidence="6" id="KW-1185">Reference proteome</keyword>
<reference evidence="5 6" key="1">
    <citation type="submission" date="2019-07" db="EMBL/GenBank/DDBJ databases">
        <title>Whole genome shotgun sequence of Pseudoalteromonas atlantica NBRC 103033.</title>
        <authorList>
            <person name="Hosoyama A."/>
            <person name="Uohara A."/>
            <person name="Ohji S."/>
            <person name="Ichikawa N."/>
        </authorList>
    </citation>
    <scope>NUCLEOTIDE SEQUENCE [LARGE SCALE GENOMIC DNA]</scope>
    <source>
        <strain evidence="5 6">NBRC 103033</strain>
    </source>
</reference>
<dbReference type="Proteomes" id="UP000321189">
    <property type="component" value="Unassembled WGS sequence"/>
</dbReference>
<keyword evidence="3" id="KW-0418">Kinase</keyword>
<dbReference type="Gene3D" id="3.40.1190.20">
    <property type="match status" value="1"/>
</dbReference>
<evidence type="ECO:0000256" key="1">
    <source>
        <dbReference type="ARBA" id="ARBA00010688"/>
    </source>
</evidence>
<evidence type="ECO:0000256" key="2">
    <source>
        <dbReference type="ARBA" id="ARBA00022679"/>
    </source>
</evidence>
<keyword evidence="2" id="KW-0808">Transferase</keyword>
<comment type="similarity">
    <text evidence="1">Belongs to the carbohydrate kinase PfkB family.</text>
</comment>
<evidence type="ECO:0000313" key="5">
    <source>
        <dbReference type="EMBL" id="GEK76810.1"/>
    </source>
</evidence>
<protein>
    <submittedName>
        <fullName evidence="5">Ketodeoxygluconokinase</fullName>
    </submittedName>
</protein>
<evidence type="ECO:0000313" key="6">
    <source>
        <dbReference type="Proteomes" id="UP000321189"/>
    </source>
</evidence>
<feature type="domain" description="Carbohydrate kinase PfkB" evidence="4">
    <location>
        <begin position="3"/>
        <end position="299"/>
    </location>
</feature>
<dbReference type="InterPro" id="IPR011611">
    <property type="entry name" value="PfkB_dom"/>
</dbReference>
<dbReference type="InterPro" id="IPR050306">
    <property type="entry name" value="PfkB_Carbo_kinase"/>
</dbReference>
<dbReference type="SUPFAM" id="SSF53613">
    <property type="entry name" value="Ribokinase-like"/>
    <property type="match status" value="1"/>
</dbReference>
<evidence type="ECO:0000256" key="3">
    <source>
        <dbReference type="ARBA" id="ARBA00022777"/>
    </source>
</evidence>
<dbReference type="InterPro" id="IPR029056">
    <property type="entry name" value="Ribokinase-like"/>
</dbReference>
<dbReference type="EMBL" id="BJUT01000021">
    <property type="protein sequence ID" value="GEK76810.1"/>
    <property type="molecule type" value="Genomic_DNA"/>
</dbReference>
<comment type="caution">
    <text evidence="5">The sequence shown here is derived from an EMBL/GenBank/DDBJ whole genome shotgun (WGS) entry which is preliminary data.</text>
</comment>
<dbReference type="RefSeq" id="WP_138576764.1">
    <property type="nucleotide sequence ID" value="NZ_BJUT01000021.1"/>
</dbReference>
<dbReference type="PANTHER" id="PTHR43085">
    <property type="entry name" value="HEXOKINASE FAMILY MEMBER"/>
    <property type="match status" value="1"/>
</dbReference>
<gene>
    <name evidence="5" type="primary">kdgK</name>
    <name evidence="5" type="ORF">PAT01_21140</name>
</gene>